<keyword evidence="8" id="KW-0963">Cytoplasm</keyword>
<feature type="region of interest" description="G5" evidence="9">
    <location>
        <begin position="196"/>
        <end position="198"/>
    </location>
</feature>
<evidence type="ECO:0000256" key="3">
    <source>
        <dbReference type="ARBA" id="ARBA00022517"/>
    </source>
</evidence>
<dbReference type="GO" id="GO:0005886">
    <property type="term" value="C:plasma membrane"/>
    <property type="evidence" value="ECO:0007669"/>
    <property type="project" value="UniProtKB-SubCell"/>
</dbReference>
<dbReference type="Pfam" id="PF07650">
    <property type="entry name" value="KH_2"/>
    <property type="match status" value="1"/>
</dbReference>
<dbReference type="PROSITE" id="PS50823">
    <property type="entry name" value="KH_TYPE_2"/>
    <property type="match status" value="1"/>
</dbReference>
<keyword evidence="4 8" id="KW-0547">Nucleotide-binding</keyword>
<dbReference type="CDD" id="cd04163">
    <property type="entry name" value="Era"/>
    <property type="match status" value="1"/>
</dbReference>
<name>A0A5P8JQJ4_9LACO</name>
<evidence type="ECO:0000256" key="7">
    <source>
        <dbReference type="ARBA" id="ARBA00023136"/>
    </source>
</evidence>
<evidence type="ECO:0000256" key="4">
    <source>
        <dbReference type="ARBA" id="ARBA00022741"/>
    </source>
</evidence>
<dbReference type="Proteomes" id="UP000388452">
    <property type="component" value="Chromosome"/>
</dbReference>
<dbReference type="Gene3D" id="3.40.50.300">
    <property type="entry name" value="P-loop containing nucleotide triphosphate hydrolases"/>
    <property type="match status" value="1"/>
</dbReference>
<feature type="region of interest" description="G1" evidence="9">
    <location>
        <begin position="58"/>
        <end position="65"/>
    </location>
</feature>
<evidence type="ECO:0000256" key="10">
    <source>
        <dbReference type="RuleBase" id="RU003761"/>
    </source>
</evidence>
<keyword evidence="3 8" id="KW-0690">Ribosome biogenesis</keyword>
<comment type="subcellular location">
    <subcellularLocation>
        <location evidence="8">Cytoplasm</location>
    </subcellularLocation>
    <subcellularLocation>
        <location evidence="8">Cell membrane</location>
        <topology evidence="8">Peripheral membrane protein</topology>
    </subcellularLocation>
</comment>
<dbReference type="GO" id="GO:0000028">
    <property type="term" value="P:ribosomal small subunit assembly"/>
    <property type="evidence" value="ECO:0007669"/>
    <property type="project" value="TreeGrafter"/>
</dbReference>
<feature type="binding site" evidence="8">
    <location>
        <begin position="58"/>
        <end position="65"/>
    </location>
    <ligand>
        <name>GTP</name>
        <dbReference type="ChEBI" id="CHEBI:37565"/>
    </ligand>
</feature>
<dbReference type="NCBIfam" id="TIGR00436">
    <property type="entry name" value="era"/>
    <property type="match status" value="1"/>
</dbReference>
<comment type="subunit">
    <text evidence="8">Monomer.</text>
</comment>
<dbReference type="FunFam" id="3.30.300.20:FF:000003">
    <property type="entry name" value="GTPase Era"/>
    <property type="match status" value="1"/>
</dbReference>
<dbReference type="InterPro" id="IPR030388">
    <property type="entry name" value="G_ERA_dom"/>
</dbReference>
<evidence type="ECO:0000256" key="5">
    <source>
        <dbReference type="ARBA" id="ARBA00022884"/>
    </source>
</evidence>
<dbReference type="GO" id="GO:0070181">
    <property type="term" value="F:small ribosomal subunit rRNA binding"/>
    <property type="evidence" value="ECO:0007669"/>
    <property type="project" value="UniProtKB-UniRule"/>
</dbReference>
<dbReference type="PANTHER" id="PTHR42698:SF1">
    <property type="entry name" value="GTPASE ERA, MITOCHONDRIAL"/>
    <property type="match status" value="1"/>
</dbReference>
<keyword evidence="7 8" id="KW-0472">Membrane</keyword>
<dbReference type="FunFam" id="3.40.50.300:FF:000094">
    <property type="entry name" value="GTPase Era"/>
    <property type="match status" value="1"/>
</dbReference>
<dbReference type="InterPro" id="IPR027417">
    <property type="entry name" value="P-loop_NTPase"/>
</dbReference>
<keyword evidence="6 8" id="KW-0342">GTP-binding</keyword>
<sequence length="346" mass="39277">MRRLSASDFRIFAATGASLSDQFSREYSDYHGCGNFTRRIFKRRTHLTHHSGFVSIIGRPNVGKSTFMNRVLGEKIAIMSPKAQTTRNKINGIYTTDDAQIVFVDTPGVHKPKNELDNYMDTAALSTLNQVDAVLFMVPADERPGAGDQYIMSQLANVTKPVYLVVNKIDLIQPDDLLPFIDHYRHGHDFAGVYPISATEGNNVDELLSDLTSKLPEGPQYYPDDQLTDHPEYFVVGELIREQILHLTEKEIPHSAAVVVERMKDRTENGKLIIEAYIIVERDGQKAIVIGKGGSMLKKIGTRSRREIELLLGEKVNLKLWVRVQKNWRDNNQYLRTLGYNMKDLK</sequence>
<dbReference type="PRINTS" id="PR00326">
    <property type="entry name" value="GTP1OBG"/>
</dbReference>
<dbReference type="InterPro" id="IPR006073">
    <property type="entry name" value="GTP-bd"/>
</dbReference>
<keyword evidence="8" id="KW-0699">rRNA-binding</keyword>
<dbReference type="GO" id="GO:0005829">
    <property type="term" value="C:cytosol"/>
    <property type="evidence" value="ECO:0007669"/>
    <property type="project" value="TreeGrafter"/>
</dbReference>
<dbReference type="PANTHER" id="PTHR42698">
    <property type="entry name" value="GTPASE ERA"/>
    <property type="match status" value="1"/>
</dbReference>
<feature type="region of interest" description="G2" evidence="9">
    <location>
        <begin position="84"/>
        <end position="88"/>
    </location>
</feature>
<feature type="binding site" evidence="8">
    <location>
        <begin position="105"/>
        <end position="109"/>
    </location>
    <ligand>
        <name>GTP</name>
        <dbReference type="ChEBI" id="CHEBI:37565"/>
    </ligand>
</feature>
<proteinExistence type="inferred from homology"/>
<evidence type="ECO:0000313" key="14">
    <source>
        <dbReference type="Proteomes" id="UP000388452"/>
    </source>
</evidence>
<evidence type="ECO:0000256" key="9">
    <source>
        <dbReference type="PROSITE-ProRule" id="PRU01050"/>
    </source>
</evidence>
<evidence type="ECO:0000256" key="2">
    <source>
        <dbReference type="ARBA" id="ARBA00020484"/>
    </source>
</evidence>
<dbReference type="EMBL" id="CP045068">
    <property type="protein sequence ID" value="QFQ91373.1"/>
    <property type="molecule type" value="Genomic_DNA"/>
</dbReference>
<feature type="binding site" evidence="8">
    <location>
        <begin position="167"/>
        <end position="170"/>
    </location>
    <ligand>
        <name>GTP</name>
        <dbReference type="ChEBI" id="CHEBI:37565"/>
    </ligand>
</feature>
<dbReference type="NCBIfam" id="NF000908">
    <property type="entry name" value="PRK00089.1"/>
    <property type="match status" value="1"/>
</dbReference>
<feature type="domain" description="KH type-2" evidence="11">
    <location>
        <begin position="240"/>
        <end position="326"/>
    </location>
</feature>
<evidence type="ECO:0000256" key="6">
    <source>
        <dbReference type="ARBA" id="ARBA00023134"/>
    </source>
</evidence>
<evidence type="ECO:0000256" key="1">
    <source>
        <dbReference type="ARBA" id="ARBA00007921"/>
    </source>
</evidence>
<dbReference type="Gene3D" id="3.30.300.20">
    <property type="match status" value="1"/>
</dbReference>
<evidence type="ECO:0000259" key="12">
    <source>
        <dbReference type="PROSITE" id="PS51713"/>
    </source>
</evidence>
<dbReference type="InterPro" id="IPR009019">
    <property type="entry name" value="KH_sf_prok-type"/>
</dbReference>
<dbReference type="NCBIfam" id="TIGR00231">
    <property type="entry name" value="small_GTP"/>
    <property type="match status" value="1"/>
</dbReference>
<dbReference type="CDD" id="cd22534">
    <property type="entry name" value="KH-II_Era"/>
    <property type="match status" value="1"/>
</dbReference>
<evidence type="ECO:0000313" key="13">
    <source>
        <dbReference type="EMBL" id="QFQ91373.1"/>
    </source>
</evidence>
<organism evidence="13 14">
    <name type="scientific">Lacticaseibacillus manihotivorans</name>
    <dbReference type="NCBI Taxonomy" id="88233"/>
    <lineage>
        <taxon>Bacteria</taxon>
        <taxon>Bacillati</taxon>
        <taxon>Bacillota</taxon>
        <taxon>Bacilli</taxon>
        <taxon>Lactobacillales</taxon>
        <taxon>Lactobacillaceae</taxon>
        <taxon>Lacticaseibacillus</taxon>
    </lineage>
</organism>
<protein>
    <recommendedName>
        <fullName evidence="2 8">GTPase Era</fullName>
    </recommendedName>
</protein>
<feature type="region of interest" description="G4" evidence="9">
    <location>
        <begin position="167"/>
        <end position="170"/>
    </location>
</feature>
<dbReference type="AlphaFoldDB" id="A0A5P8JQJ4"/>
<dbReference type="InterPro" id="IPR015946">
    <property type="entry name" value="KH_dom-like_a/b"/>
</dbReference>
<dbReference type="Pfam" id="PF01926">
    <property type="entry name" value="MMR_HSR1"/>
    <property type="match status" value="1"/>
</dbReference>
<dbReference type="HAMAP" id="MF_00367">
    <property type="entry name" value="GTPase_Era"/>
    <property type="match status" value="1"/>
</dbReference>
<dbReference type="InterPro" id="IPR005225">
    <property type="entry name" value="Small_GTP-bd"/>
</dbReference>
<dbReference type="GO" id="GO:0005525">
    <property type="term" value="F:GTP binding"/>
    <property type="evidence" value="ECO:0007669"/>
    <property type="project" value="UniProtKB-UniRule"/>
</dbReference>
<feature type="region of interest" description="G3" evidence="9">
    <location>
        <begin position="105"/>
        <end position="108"/>
    </location>
</feature>
<gene>
    <name evidence="8" type="primary">era</name>
    <name evidence="13" type="ORF">LM010_08030</name>
</gene>
<evidence type="ECO:0000259" key="11">
    <source>
        <dbReference type="PROSITE" id="PS50823"/>
    </source>
</evidence>
<dbReference type="GO" id="GO:0003924">
    <property type="term" value="F:GTPase activity"/>
    <property type="evidence" value="ECO:0007669"/>
    <property type="project" value="UniProtKB-UniRule"/>
</dbReference>
<comment type="similarity">
    <text evidence="1 8 9 10">Belongs to the TRAFAC class TrmE-Era-EngA-EngB-Septin-like GTPase superfamily. Era GTPase family.</text>
</comment>
<comment type="function">
    <text evidence="8">An essential GTPase that binds both GDP and GTP, with rapid nucleotide exchange. Plays a role in 16S rRNA processing and 30S ribosomal subunit biogenesis and possibly also in cell cycle regulation and energy metabolism.</text>
</comment>
<keyword evidence="8" id="KW-1003">Cell membrane</keyword>
<accession>A0A5P8JQJ4</accession>
<dbReference type="SUPFAM" id="SSF52540">
    <property type="entry name" value="P-loop containing nucleoside triphosphate hydrolases"/>
    <property type="match status" value="1"/>
</dbReference>
<dbReference type="SUPFAM" id="SSF54814">
    <property type="entry name" value="Prokaryotic type KH domain (KH-domain type II)"/>
    <property type="match status" value="1"/>
</dbReference>
<dbReference type="InterPro" id="IPR004044">
    <property type="entry name" value="KH_dom_type_2"/>
</dbReference>
<dbReference type="PROSITE" id="PS51713">
    <property type="entry name" value="G_ERA"/>
    <property type="match status" value="1"/>
</dbReference>
<evidence type="ECO:0000256" key="8">
    <source>
        <dbReference type="HAMAP-Rule" id="MF_00367"/>
    </source>
</evidence>
<feature type="domain" description="Era-type G" evidence="12">
    <location>
        <begin position="50"/>
        <end position="217"/>
    </location>
</feature>
<keyword evidence="5 8" id="KW-0694">RNA-binding</keyword>
<reference evidence="13 14" key="1">
    <citation type="submission" date="2019-10" db="EMBL/GenBank/DDBJ databases">
        <title>Genome sequencing of Lactobacillus manihotivorans.</title>
        <authorList>
            <person name="Kim K."/>
        </authorList>
    </citation>
    <scope>NUCLEOTIDE SEQUENCE [LARGE SCALE GENOMIC DNA]</scope>
    <source>
        <strain evidence="13 14">LM010</strain>
    </source>
</reference>
<dbReference type="GO" id="GO:0043024">
    <property type="term" value="F:ribosomal small subunit binding"/>
    <property type="evidence" value="ECO:0007669"/>
    <property type="project" value="TreeGrafter"/>
</dbReference>
<dbReference type="InterPro" id="IPR005662">
    <property type="entry name" value="GTPase_Era-like"/>
</dbReference>